<keyword evidence="2" id="KW-0808">Transferase</keyword>
<name>A0A838CX42_9BACI</name>
<dbReference type="Pfam" id="PF00583">
    <property type="entry name" value="Acetyltransf_1"/>
    <property type="match status" value="1"/>
</dbReference>
<gene>
    <name evidence="2" type="ORF">H0266_16460</name>
</gene>
<proteinExistence type="predicted"/>
<comment type="caution">
    <text evidence="2">The sequence shown here is derived from an EMBL/GenBank/DDBJ whole genome shotgun (WGS) entry which is preliminary data.</text>
</comment>
<dbReference type="AlphaFoldDB" id="A0A838CX42"/>
<dbReference type="CDD" id="cd04301">
    <property type="entry name" value="NAT_SF"/>
    <property type="match status" value="1"/>
</dbReference>
<dbReference type="RefSeq" id="WP_181473511.1">
    <property type="nucleotide sequence ID" value="NZ_JACEFG010000003.1"/>
</dbReference>
<dbReference type="SUPFAM" id="SSF55729">
    <property type="entry name" value="Acyl-CoA N-acyltransferases (Nat)"/>
    <property type="match status" value="1"/>
</dbReference>
<accession>A0A838CX42</accession>
<dbReference type="Gene3D" id="3.40.630.30">
    <property type="match status" value="1"/>
</dbReference>
<reference evidence="2 3" key="1">
    <citation type="journal article" date="2004" name="Extremophiles">
        <title>Halobacillus locisalis sp. nov., a halophilic bacterium isolated from a marine solar saltern of the Yellow Sea in Korea.</title>
        <authorList>
            <person name="Yoon J.H."/>
            <person name="Kang K.H."/>
            <person name="Oh T.K."/>
            <person name="Park Y.H."/>
        </authorList>
    </citation>
    <scope>NUCLEOTIDE SEQUENCE [LARGE SCALE GENOMIC DNA]</scope>
    <source>
        <strain evidence="2 3">KCTC 3788</strain>
    </source>
</reference>
<feature type="domain" description="N-acetyltransferase" evidence="1">
    <location>
        <begin position="4"/>
        <end position="132"/>
    </location>
</feature>
<dbReference type="PROSITE" id="PS51186">
    <property type="entry name" value="GNAT"/>
    <property type="match status" value="1"/>
</dbReference>
<organism evidence="2 3">
    <name type="scientific">Halobacillus locisalis</name>
    <dbReference type="NCBI Taxonomy" id="220753"/>
    <lineage>
        <taxon>Bacteria</taxon>
        <taxon>Bacillati</taxon>
        <taxon>Bacillota</taxon>
        <taxon>Bacilli</taxon>
        <taxon>Bacillales</taxon>
        <taxon>Bacillaceae</taxon>
        <taxon>Halobacillus</taxon>
    </lineage>
</organism>
<dbReference type="InterPro" id="IPR000182">
    <property type="entry name" value="GNAT_dom"/>
</dbReference>
<dbReference type="Proteomes" id="UP000571017">
    <property type="component" value="Unassembled WGS sequence"/>
</dbReference>
<evidence type="ECO:0000313" key="2">
    <source>
        <dbReference type="EMBL" id="MBA2176493.1"/>
    </source>
</evidence>
<evidence type="ECO:0000313" key="3">
    <source>
        <dbReference type="Proteomes" id="UP000571017"/>
    </source>
</evidence>
<keyword evidence="3" id="KW-1185">Reference proteome</keyword>
<protein>
    <submittedName>
        <fullName evidence="2">GNAT family N-acetyltransferase</fullName>
    </submittedName>
</protein>
<dbReference type="GO" id="GO:0016747">
    <property type="term" value="F:acyltransferase activity, transferring groups other than amino-acyl groups"/>
    <property type="evidence" value="ECO:0007669"/>
    <property type="project" value="InterPro"/>
</dbReference>
<dbReference type="InterPro" id="IPR016181">
    <property type="entry name" value="Acyl_CoA_acyltransferase"/>
</dbReference>
<evidence type="ECO:0000259" key="1">
    <source>
        <dbReference type="PROSITE" id="PS51186"/>
    </source>
</evidence>
<dbReference type="EMBL" id="JACEFG010000003">
    <property type="protein sequence ID" value="MBA2176493.1"/>
    <property type="molecule type" value="Genomic_DNA"/>
</dbReference>
<sequence length="132" mass="15239">MEAIQVRSFQENDFQTVQELNKQEGWNNLVEKNEETLCSWLNSEPALIAVDGDEIIGFLRGLTDGTVTLYVCELLVKEEYRNKGVAEHLVRTAHECYPSTRVEMIANQESQGYYESRGYRAFYGFRKAAEEM</sequence>